<accession>A0A8S0VEF7</accession>
<feature type="compositionally biased region" description="Basic and acidic residues" evidence="2">
    <location>
        <begin position="370"/>
        <end position="380"/>
    </location>
</feature>
<protein>
    <submittedName>
        <fullName evidence="4">Dentin sialophospho</fullName>
    </submittedName>
</protein>
<dbReference type="PANTHER" id="PTHR47292">
    <property type="entry name" value="TRANSCRIPTION ELONGATION FACTOR (TFIIS) FAMILY PROTEIN-RELATED"/>
    <property type="match status" value="1"/>
</dbReference>
<feature type="compositionally biased region" description="Basic and acidic residues" evidence="2">
    <location>
        <begin position="512"/>
        <end position="528"/>
    </location>
</feature>
<feature type="compositionally biased region" description="Low complexity" evidence="2">
    <location>
        <begin position="761"/>
        <end position="776"/>
    </location>
</feature>
<keyword evidence="1" id="KW-0539">Nucleus</keyword>
<proteinExistence type="predicted"/>
<dbReference type="PANTHER" id="PTHR47292:SF1">
    <property type="entry name" value="TRANSCRIPTION ELONGATION FACTOR (TFIIS) FAMILY PROTEIN"/>
    <property type="match status" value="1"/>
</dbReference>
<feature type="region of interest" description="Disordered" evidence="2">
    <location>
        <begin position="360"/>
        <end position="401"/>
    </location>
</feature>
<feature type="region of interest" description="Disordered" evidence="2">
    <location>
        <begin position="505"/>
        <end position="544"/>
    </location>
</feature>
<dbReference type="GO" id="GO:0005634">
    <property type="term" value="C:nucleus"/>
    <property type="evidence" value="ECO:0007669"/>
    <property type="project" value="UniProtKB-SubCell"/>
</dbReference>
<dbReference type="AlphaFoldDB" id="A0A8S0VEF7"/>
<feature type="region of interest" description="Disordered" evidence="2">
    <location>
        <begin position="751"/>
        <end position="809"/>
    </location>
</feature>
<evidence type="ECO:0000259" key="3">
    <source>
        <dbReference type="PROSITE" id="PS51319"/>
    </source>
</evidence>
<feature type="region of interest" description="Disordered" evidence="2">
    <location>
        <begin position="652"/>
        <end position="684"/>
    </location>
</feature>
<evidence type="ECO:0000256" key="2">
    <source>
        <dbReference type="SAM" id="MobiDB-lite"/>
    </source>
</evidence>
<dbReference type="Pfam" id="PF08711">
    <property type="entry name" value="Med26"/>
    <property type="match status" value="1"/>
</dbReference>
<comment type="subcellular location">
    <subcellularLocation>
        <location evidence="1">Nucleus</location>
    </subcellularLocation>
</comment>
<comment type="caution">
    <text evidence="4">The sequence shown here is derived from an EMBL/GenBank/DDBJ whole genome shotgun (WGS) entry which is preliminary data.</text>
</comment>
<evidence type="ECO:0000256" key="1">
    <source>
        <dbReference type="PROSITE-ProRule" id="PRU00649"/>
    </source>
</evidence>
<organism evidence="4 5">
    <name type="scientific">Olea europaea subsp. europaea</name>
    <dbReference type="NCBI Taxonomy" id="158383"/>
    <lineage>
        <taxon>Eukaryota</taxon>
        <taxon>Viridiplantae</taxon>
        <taxon>Streptophyta</taxon>
        <taxon>Embryophyta</taxon>
        <taxon>Tracheophyta</taxon>
        <taxon>Spermatophyta</taxon>
        <taxon>Magnoliopsida</taxon>
        <taxon>eudicotyledons</taxon>
        <taxon>Gunneridae</taxon>
        <taxon>Pentapetalae</taxon>
        <taxon>asterids</taxon>
        <taxon>lamiids</taxon>
        <taxon>Lamiales</taxon>
        <taxon>Oleaceae</taxon>
        <taxon>Oleeae</taxon>
        <taxon>Olea</taxon>
    </lineage>
</organism>
<gene>
    <name evidence="4" type="ORF">OLEA9_A088681</name>
</gene>
<dbReference type="OrthoDB" id="1595674at2759"/>
<sequence length="1018" mass="111049">MSPGDFFTLTEMNDGLTTPSRVRELVAVMQKDRDCIMNVDDATKQWSAVARTLAATENKDCLDLFVQLDGLQFIDIWLKDAQKFSSESGESFMEESISHLLRALEKLHVDNEKLVSSKICTTVKDLLGHNSSKVLDRARALLDSWEKDRVSNASSVTTERIGPSADNDTRLADIEKDSRHSESSFGGALIPRDNAGEEKCQQSTKNHPMPPTSLNALEPDHVESAQTFDRILDHPVVNDRTSDLVDFPSSSKSANENGFIKVEPLACHPVGTASVDSCSPAVARQGFHDEETDLNELESAHDIMQTKQNESSPEKVCLSDEFKLLGDQPFSSTSEAADASSSAIESSLLKLSGSMEKVSCQKSSSSVDVRPTDSEGKDAVDDGECSLQCRSPSAQRTEENAEIDTVLQNSSTSEQSWENSKNSSAFSLKIEDEGGINKIDQLDIDGSDDARAKDYDFGKNIGRREPDMTNKKSIVESDYEILDPLEVARQVAIEVERELVDYREQSCSSSEKAPEGKLQVPDRPDFLSKKGSHASKGSPEVAHYPDLSTEASLMLEESATSSENLDAEPINDAQDVETSQVTEVAQEEANMARGLCNIDLNQVHSEDTDPPVNQISTAVSIFSASRATAAPGLPVAPFQFEGKFGWRGSATTRVFRPASPRRMPEGDKDLSTGESSSSSKQRHGCLDIDLNIAESEDGRIGDLPDKQVPVSSTLLSVESSVEANSRSERLELDLNRASDDGDVPSDWKINGQIFPKRNGNQSQTLSPSSSLKQSSLRNIDLNDQPSFLNDYSDHSHLTKSPQNLNASGDLKSDESVISIMGTRVVVKRRDFVPHTLPLPNGRTPELEFDVNLARTSSFLGMGSAPPYAPSTLYKYNGISPSNAMPFPTLYGTAGPIPYMVDSRGTPVVPQIVGSASALPPAFSQPPFLISMTSSTLSNGVLPSQGSFDLDSRLLLEGGSRGPTGLGLLSNSASFRSTDEQLRYYPQPSISSVGEKRKEPDVGWEYYPFKHYTPPWKQR</sequence>
<dbReference type="Proteomes" id="UP000594638">
    <property type="component" value="Unassembled WGS sequence"/>
</dbReference>
<evidence type="ECO:0000313" key="5">
    <source>
        <dbReference type="Proteomes" id="UP000594638"/>
    </source>
</evidence>
<dbReference type="Gene3D" id="1.20.930.10">
    <property type="entry name" value="Conserved domain common to transcription factors TFIIS, elongin A, CRSP70"/>
    <property type="match status" value="1"/>
</dbReference>
<dbReference type="InterPro" id="IPR017923">
    <property type="entry name" value="TFIIS_N"/>
</dbReference>
<reference evidence="4 5" key="1">
    <citation type="submission" date="2019-12" db="EMBL/GenBank/DDBJ databases">
        <authorList>
            <person name="Alioto T."/>
            <person name="Alioto T."/>
            <person name="Gomez Garrido J."/>
        </authorList>
    </citation>
    <scope>NUCLEOTIDE SEQUENCE [LARGE SCALE GENOMIC DNA]</scope>
</reference>
<feature type="compositionally biased region" description="Basic and acidic residues" evidence="2">
    <location>
        <begin position="662"/>
        <end position="671"/>
    </location>
</feature>
<dbReference type="SUPFAM" id="SSF47676">
    <property type="entry name" value="Conserved domain common to transcription factors TFIIS, elongin A, CRSP70"/>
    <property type="match status" value="1"/>
</dbReference>
<dbReference type="EMBL" id="CACTIH010009299">
    <property type="protein sequence ID" value="CAA3029267.1"/>
    <property type="molecule type" value="Genomic_DNA"/>
</dbReference>
<feature type="domain" description="TFIIS N-terminal" evidence="3">
    <location>
        <begin position="72"/>
        <end position="153"/>
    </location>
</feature>
<dbReference type="InterPro" id="IPR035441">
    <property type="entry name" value="TFIIS/LEDGF_dom_sf"/>
</dbReference>
<name>A0A8S0VEF7_OLEEU</name>
<dbReference type="Gramene" id="OE9A088681T1">
    <property type="protein sequence ID" value="OE9A088681C1"/>
    <property type="gene ID" value="OE9A088681"/>
</dbReference>
<dbReference type="PROSITE" id="PS51319">
    <property type="entry name" value="TFIIS_N"/>
    <property type="match status" value="1"/>
</dbReference>
<evidence type="ECO:0000313" key="4">
    <source>
        <dbReference type="EMBL" id="CAA3029267.1"/>
    </source>
</evidence>
<feature type="region of interest" description="Disordered" evidence="2">
    <location>
        <begin position="175"/>
        <end position="212"/>
    </location>
</feature>
<keyword evidence="5" id="KW-1185">Reference proteome</keyword>